<protein>
    <submittedName>
        <fullName evidence="1">Uncharacterized protein</fullName>
    </submittedName>
</protein>
<accession>A0A1A7X292</accession>
<name>A0A1A7X292_9TELE</name>
<proteinExistence type="predicted"/>
<organism evidence="1">
    <name type="scientific">Iconisemion striatum</name>
    <dbReference type="NCBI Taxonomy" id="60296"/>
    <lineage>
        <taxon>Eukaryota</taxon>
        <taxon>Metazoa</taxon>
        <taxon>Chordata</taxon>
        <taxon>Craniata</taxon>
        <taxon>Vertebrata</taxon>
        <taxon>Euteleostomi</taxon>
        <taxon>Actinopterygii</taxon>
        <taxon>Neopterygii</taxon>
        <taxon>Teleostei</taxon>
        <taxon>Neoteleostei</taxon>
        <taxon>Acanthomorphata</taxon>
        <taxon>Ovalentaria</taxon>
        <taxon>Atherinomorphae</taxon>
        <taxon>Cyprinodontiformes</taxon>
        <taxon>Nothobranchiidae</taxon>
        <taxon>Iconisemion</taxon>
    </lineage>
</organism>
<reference evidence="1" key="1">
    <citation type="submission" date="2016-05" db="EMBL/GenBank/DDBJ databases">
        <authorList>
            <person name="Lavstsen T."/>
            <person name="Jespersen J.S."/>
        </authorList>
    </citation>
    <scope>NUCLEOTIDE SEQUENCE</scope>
    <source>
        <tissue evidence="1">Brain</tissue>
    </source>
</reference>
<sequence length="35" mass="3819">KALYKCGSHSSQGVLCCFLNARPTTACRESRWASS</sequence>
<dbReference type="AlphaFoldDB" id="A0A1A7X292"/>
<evidence type="ECO:0000313" key="1">
    <source>
        <dbReference type="EMBL" id="SBP11924.1"/>
    </source>
</evidence>
<feature type="non-terminal residue" evidence="1">
    <location>
        <position position="1"/>
    </location>
</feature>
<feature type="non-terminal residue" evidence="1">
    <location>
        <position position="35"/>
    </location>
</feature>
<dbReference type="EMBL" id="HADW01010524">
    <property type="protein sequence ID" value="SBP11924.1"/>
    <property type="molecule type" value="Transcribed_RNA"/>
</dbReference>
<gene>
    <name evidence="1" type="primary">Nfu_g_1_019961</name>
</gene>
<reference evidence="1" key="2">
    <citation type="submission" date="2016-06" db="EMBL/GenBank/DDBJ databases">
        <title>The genome of a short-lived fish provides insights into sex chromosome evolution and the genetic control of aging.</title>
        <authorList>
            <person name="Reichwald K."/>
            <person name="Felder M."/>
            <person name="Petzold A."/>
            <person name="Koch P."/>
            <person name="Groth M."/>
            <person name="Platzer M."/>
        </authorList>
    </citation>
    <scope>NUCLEOTIDE SEQUENCE</scope>
    <source>
        <tissue evidence="1">Brain</tissue>
    </source>
</reference>